<evidence type="ECO:0008006" key="3">
    <source>
        <dbReference type="Google" id="ProtNLM"/>
    </source>
</evidence>
<protein>
    <recommendedName>
        <fullName evidence="3">DNA pilot protein</fullName>
    </recommendedName>
</protein>
<organism evidence="1 2">
    <name type="scientific">Parabacteroides merdae</name>
    <dbReference type="NCBI Taxonomy" id="46503"/>
    <lineage>
        <taxon>Bacteria</taxon>
        <taxon>Pseudomonadati</taxon>
        <taxon>Bacteroidota</taxon>
        <taxon>Bacteroidia</taxon>
        <taxon>Bacteroidales</taxon>
        <taxon>Tannerellaceae</taxon>
        <taxon>Parabacteroides</taxon>
    </lineage>
</organism>
<dbReference type="EMBL" id="WNDD01000004">
    <property type="protein sequence ID" value="MTV00903.1"/>
    <property type="molecule type" value="Genomic_DNA"/>
</dbReference>
<dbReference type="Proteomes" id="UP000482671">
    <property type="component" value="Unassembled WGS sequence"/>
</dbReference>
<sequence>MPIGAIVGGLGSLAGSMIGANAQRQANIQNMQLAKYQNNWQTAENEKAYARSVEMWNMQNQYNSPTAQMSRLRQAGLNPNLVYGSGVTGNSAGSAPQYQPAKIQRATMEPYRGWNLGLSDAASMYMAMRQNKAQVENMEAQNKLIKEQARTEGIRQGNIAMSTARSGFDLNLARELRDVSIGRAIAEKNLSEASAAGAWTGANQKVLQYELDRTLFDNKIKLSNAEYSTAMEALRKLRQDNDINAFRNTMERALGNSKDAVGIIRDMITRLVVAGSGAIHGDDRFDRLFNPK</sequence>
<gene>
    <name evidence="1" type="ORF">GME02_04330</name>
</gene>
<evidence type="ECO:0000313" key="2">
    <source>
        <dbReference type="Proteomes" id="UP000482671"/>
    </source>
</evidence>
<proteinExistence type="predicted"/>
<dbReference type="RefSeq" id="WP_155162314.1">
    <property type="nucleotide sequence ID" value="NZ_JBCHGO010000006.1"/>
</dbReference>
<reference evidence="1 2" key="1">
    <citation type="journal article" date="2019" name="Nat. Med.">
        <title>A library of human gut bacterial isolates paired with longitudinal multiomics data enables mechanistic microbiome research.</title>
        <authorList>
            <person name="Poyet M."/>
            <person name="Groussin M."/>
            <person name="Gibbons S.M."/>
            <person name="Avila-Pacheco J."/>
            <person name="Jiang X."/>
            <person name="Kearney S.M."/>
            <person name="Perrotta A.R."/>
            <person name="Berdy B."/>
            <person name="Zhao S."/>
            <person name="Lieberman T.D."/>
            <person name="Swanson P.K."/>
            <person name="Smith M."/>
            <person name="Roesemann S."/>
            <person name="Alexander J.E."/>
            <person name="Rich S.A."/>
            <person name="Livny J."/>
            <person name="Vlamakis H."/>
            <person name="Clish C."/>
            <person name="Bullock K."/>
            <person name="Deik A."/>
            <person name="Scott J."/>
            <person name="Pierce K.A."/>
            <person name="Xavier R.J."/>
            <person name="Alm E.J."/>
        </authorList>
    </citation>
    <scope>NUCLEOTIDE SEQUENCE [LARGE SCALE GENOMIC DNA]</scope>
    <source>
        <strain evidence="1 2">BIOML-A11</strain>
    </source>
</reference>
<accession>A0A9Q4WRK2</accession>
<comment type="caution">
    <text evidence="1">The sequence shown here is derived from an EMBL/GenBank/DDBJ whole genome shotgun (WGS) entry which is preliminary data.</text>
</comment>
<name>A0A9Q4WRK2_9BACT</name>
<dbReference type="AlphaFoldDB" id="A0A9Q4WRK2"/>
<evidence type="ECO:0000313" key="1">
    <source>
        <dbReference type="EMBL" id="MTV00903.1"/>
    </source>
</evidence>